<protein>
    <submittedName>
        <fullName evidence="2">Uncharacterized protein</fullName>
    </submittedName>
</protein>
<keyword evidence="3" id="KW-1185">Reference proteome</keyword>
<dbReference type="AlphaFoldDB" id="A0A4U6TA96"/>
<sequence>MVELLLLLLNIFLSFSSTMACHLFFCPLLDLAEISLFVLIVEKKIHVVFGIRIIFNFDPQKVS</sequence>
<evidence type="ECO:0000256" key="1">
    <source>
        <dbReference type="SAM" id="SignalP"/>
    </source>
</evidence>
<evidence type="ECO:0000313" key="3">
    <source>
        <dbReference type="Proteomes" id="UP000298652"/>
    </source>
</evidence>
<keyword evidence="1" id="KW-0732">Signal</keyword>
<feature type="signal peptide" evidence="1">
    <location>
        <begin position="1"/>
        <end position="20"/>
    </location>
</feature>
<dbReference type="EMBL" id="CM016559">
    <property type="protein sequence ID" value="TKV98899.1"/>
    <property type="molecule type" value="Genomic_DNA"/>
</dbReference>
<gene>
    <name evidence="2" type="ORF">SEVIR_8G004176v2</name>
</gene>
<organism evidence="2 3">
    <name type="scientific">Setaria viridis</name>
    <name type="common">Green bristlegrass</name>
    <name type="synonym">Setaria italica subsp. viridis</name>
    <dbReference type="NCBI Taxonomy" id="4556"/>
    <lineage>
        <taxon>Eukaryota</taxon>
        <taxon>Viridiplantae</taxon>
        <taxon>Streptophyta</taxon>
        <taxon>Embryophyta</taxon>
        <taxon>Tracheophyta</taxon>
        <taxon>Spermatophyta</taxon>
        <taxon>Magnoliopsida</taxon>
        <taxon>Liliopsida</taxon>
        <taxon>Poales</taxon>
        <taxon>Poaceae</taxon>
        <taxon>PACMAD clade</taxon>
        <taxon>Panicoideae</taxon>
        <taxon>Panicodae</taxon>
        <taxon>Paniceae</taxon>
        <taxon>Cenchrinae</taxon>
        <taxon>Setaria</taxon>
    </lineage>
</organism>
<accession>A0A4U6TA96</accession>
<dbReference type="Proteomes" id="UP000298652">
    <property type="component" value="Chromosome 8"/>
</dbReference>
<dbReference type="Gramene" id="TKV98899">
    <property type="protein sequence ID" value="TKV98899"/>
    <property type="gene ID" value="SEVIR_8G004176v2"/>
</dbReference>
<proteinExistence type="predicted"/>
<name>A0A4U6TA96_SETVI</name>
<evidence type="ECO:0000313" key="2">
    <source>
        <dbReference type="EMBL" id="TKV98899.1"/>
    </source>
</evidence>
<feature type="chain" id="PRO_5020733928" evidence="1">
    <location>
        <begin position="21"/>
        <end position="63"/>
    </location>
</feature>
<reference evidence="2" key="1">
    <citation type="submission" date="2019-03" db="EMBL/GenBank/DDBJ databases">
        <title>WGS assembly of Setaria viridis.</title>
        <authorList>
            <person name="Huang P."/>
            <person name="Jenkins J."/>
            <person name="Grimwood J."/>
            <person name="Barry K."/>
            <person name="Healey A."/>
            <person name="Mamidi S."/>
            <person name="Sreedasyam A."/>
            <person name="Shu S."/>
            <person name="Feldman M."/>
            <person name="Wu J."/>
            <person name="Yu Y."/>
            <person name="Chen C."/>
            <person name="Johnson J."/>
            <person name="Rokhsar D."/>
            <person name="Baxter I."/>
            <person name="Schmutz J."/>
            <person name="Brutnell T."/>
            <person name="Kellogg E."/>
        </authorList>
    </citation>
    <scope>NUCLEOTIDE SEQUENCE [LARGE SCALE GENOMIC DNA]</scope>
</reference>